<evidence type="ECO:0000256" key="2">
    <source>
        <dbReference type="ARBA" id="ARBA00022603"/>
    </source>
</evidence>
<protein>
    <recommendedName>
        <fullName evidence="1">DNA (cytosine-5-)-methyltransferase</fullName>
        <ecNumber evidence="1">2.1.1.37</ecNumber>
    </recommendedName>
</protein>
<evidence type="ECO:0000256" key="6">
    <source>
        <dbReference type="ARBA" id="ARBA00047422"/>
    </source>
</evidence>
<organism evidence="8 9">
    <name type="scientific">Hymenobacter guriensis</name>
    <dbReference type="NCBI Taxonomy" id="2793065"/>
    <lineage>
        <taxon>Bacteria</taxon>
        <taxon>Pseudomonadati</taxon>
        <taxon>Bacteroidota</taxon>
        <taxon>Cytophagia</taxon>
        <taxon>Cytophagales</taxon>
        <taxon>Hymenobacteraceae</taxon>
        <taxon>Hymenobacter</taxon>
    </lineage>
</organism>
<accession>A0ABS0L1J1</accession>
<evidence type="ECO:0000313" key="9">
    <source>
        <dbReference type="Proteomes" id="UP000601099"/>
    </source>
</evidence>
<dbReference type="Proteomes" id="UP000601099">
    <property type="component" value="Unassembled WGS sequence"/>
</dbReference>
<comment type="catalytic activity">
    <reaction evidence="6">
        <text>a 2'-deoxycytidine in DNA + S-adenosyl-L-methionine = a 5-methyl-2'-deoxycytidine in DNA + S-adenosyl-L-homocysteine + H(+)</text>
        <dbReference type="Rhea" id="RHEA:13681"/>
        <dbReference type="Rhea" id="RHEA-COMP:11369"/>
        <dbReference type="Rhea" id="RHEA-COMP:11370"/>
        <dbReference type="ChEBI" id="CHEBI:15378"/>
        <dbReference type="ChEBI" id="CHEBI:57856"/>
        <dbReference type="ChEBI" id="CHEBI:59789"/>
        <dbReference type="ChEBI" id="CHEBI:85452"/>
        <dbReference type="ChEBI" id="CHEBI:85454"/>
        <dbReference type="EC" id="2.1.1.37"/>
    </reaction>
</comment>
<dbReference type="Pfam" id="PF00145">
    <property type="entry name" value="DNA_methylase"/>
    <property type="match status" value="1"/>
</dbReference>
<dbReference type="PANTHER" id="PTHR10629:SF50">
    <property type="entry name" value="DNA (CYTOSINE-5)-METHYLTRANSFERASE CMT3"/>
    <property type="match status" value="1"/>
</dbReference>
<proteinExistence type="inferred from homology"/>
<reference evidence="8 9" key="1">
    <citation type="submission" date="2020-11" db="EMBL/GenBank/DDBJ databases">
        <title>Hymenobacter sp.</title>
        <authorList>
            <person name="Kim M.K."/>
        </authorList>
    </citation>
    <scope>NUCLEOTIDE SEQUENCE [LARGE SCALE GENOMIC DNA]</scope>
    <source>
        <strain evidence="8 9">BT594</strain>
    </source>
</reference>
<evidence type="ECO:0000313" key="8">
    <source>
        <dbReference type="EMBL" id="MBG8553985.1"/>
    </source>
</evidence>
<dbReference type="InterPro" id="IPR029063">
    <property type="entry name" value="SAM-dependent_MTases_sf"/>
</dbReference>
<keyword evidence="5" id="KW-0680">Restriction system</keyword>
<dbReference type="InterPro" id="IPR050390">
    <property type="entry name" value="C5-Methyltransferase"/>
</dbReference>
<dbReference type="InterPro" id="IPR001525">
    <property type="entry name" value="C5_MeTfrase"/>
</dbReference>
<keyword evidence="2 7" id="KW-0489">Methyltransferase</keyword>
<evidence type="ECO:0000256" key="1">
    <source>
        <dbReference type="ARBA" id="ARBA00011975"/>
    </source>
</evidence>
<sequence length="249" mass="27412">MKLLTHASLFTGLGAFDLAAEWLGWPTIFQVEQNPFCLSVLARHFPYAHRHPDIRTFDATPYAGTVDVLTGGFPCQSFSLAGKGAMDLTLWRQMLRCVVECRPAWVVAENVRGLLARSHGLVLEEICADLEAAGYSVFPPLLLPAAAADADHRRERLWLVAHARGQRQPQQHATPVPEEPDPGSVLLHSLVPAQPQLRPRYASLREVLREADGLPEGLDPTTRNAALHALGNSIHPIVAFNLLRCIAYV</sequence>
<name>A0ABS0L1J1_9BACT</name>
<dbReference type="PRINTS" id="PR00105">
    <property type="entry name" value="C5METTRFRASE"/>
</dbReference>
<dbReference type="PROSITE" id="PS00094">
    <property type="entry name" value="C5_MTASE_1"/>
    <property type="match status" value="1"/>
</dbReference>
<dbReference type="SUPFAM" id="SSF53335">
    <property type="entry name" value="S-adenosyl-L-methionine-dependent methyltransferases"/>
    <property type="match status" value="1"/>
</dbReference>
<keyword evidence="9" id="KW-1185">Reference proteome</keyword>
<dbReference type="PROSITE" id="PS51679">
    <property type="entry name" value="SAM_MT_C5"/>
    <property type="match status" value="1"/>
</dbReference>
<dbReference type="EC" id="2.1.1.37" evidence="1"/>
<dbReference type="EMBL" id="JADWYK010000005">
    <property type="protein sequence ID" value="MBG8553985.1"/>
    <property type="molecule type" value="Genomic_DNA"/>
</dbReference>
<evidence type="ECO:0000256" key="7">
    <source>
        <dbReference type="PROSITE-ProRule" id="PRU01016"/>
    </source>
</evidence>
<keyword evidence="3 7" id="KW-0808">Transferase</keyword>
<comment type="similarity">
    <text evidence="7">Belongs to the class I-like SAM-binding methyltransferase superfamily. C5-methyltransferase family.</text>
</comment>
<dbReference type="RefSeq" id="WP_196955006.1">
    <property type="nucleotide sequence ID" value="NZ_JADWYK010000005.1"/>
</dbReference>
<evidence type="ECO:0000256" key="3">
    <source>
        <dbReference type="ARBA" id="ARBA00022679"/>
    </source>
</evidence>
<feature type="active site" evidence="7">
    <location>
        <position position="75"/>
    </location>
</feature>
<keyword evidence="4 7" id="KW-0949">S-adenosyl-L-methionine</keyword>
<dbReference type="InterPro" id="IPR018117">
    <property type="entry name" value="C5_DNA_meth_AS"/>
</dbReference>
<dbReference type="GO" id="GO:0032259">
    <property type="term" value="P:methylation"/>
    <property type="evidence" value="ECO:0007669"/>
    <property type="project" value="UniProtKB-KW"/>
</dbReference>
<gene>
    <name evidence="8" type="ORF">I5L79_10535</name>
</gene>
<comment type="caution">
    <text evidence="8">The sequence shown here is derived from an EMBL/GenBank/DDBJ whole genome shotgun (WGS) entry which is preliminary data.</text>
</comment>
<evidence type="ECO:0000256" key="4">
    <source>
        <dbReference type="ARBA" id="ARBA00022691"/>
    </source>
</evidence>
<dbReference type="PANTHER" id="PTHR10629">
    <property type="entry name" value="CYTOSINE-SPECIFIC METHYLTRANSFERASE"/>
    <property type="match status" value="1"/>
</dbReference>
<evidence type="ECO:0000256" key="5">
    <source>
        <dbReference type="ARBA" id="ARBA00022747"/>
    </source>
</evidence>
<dbReference type="Gene3D" id="3.40.50.150">
    <property type="entry name" value="Vaccinia Virus protein VP39"/>
    <property type="match status" value="1"/>
</dbReference>
<dbReference type="GO" id="GO:0008168">
    <property type="term" value="F:methyltransferase activity"/>
    <property type="evidence" value="ECO:0007669"/>
    <property type="project" value="UniProtKB-KW"/>
</dbReference>